<evidence type="ECO:0000256" key="2">
    <source>
        <dbReference type="ARBA" id="ARBA00022803"/>
    </source>
</evidence>
<dbReference type="PANTHER" id="PTHR44858">
    <property type="entry name" value="TETRATRICOPEPTIDE REPEAT PROTEIN 6"/>
    <property type="match status" value="1"/>
</dbReference>
<evidence type="ECO:0000313" key="5">
    <source>
        <dbReference type="Proteomes" id="UP000587527"/>
    </source>
</evidence>
<dbReference type="InterPro" id="IPR019734">
    <property type="entry name" value="TPR_rpt"/>
</dbReference>
<dbReference type="Pfam" id="PF13181">
    <property type="entry name" value="TPR_8"/>
    <property type="match status" value="1"/>
</dbReference>
<sequence>MPDTPRHRWIIAPLRADRSRLTATLDLPARLLATVDAHRRIGGPYTAASTVLTTLVPQMLQRTPELVRAHDIEVLSAAPDLRGVVPATRETLTSLSVPEERTRFYSRLRTLRIANGLVELLRDHVLSGGEPRTLVVENAEHADPTDAEWLAVLLRRVDPRVLTLVVRTSGEPASAVLGDALHAYCEATAGESTGSSAVLPSSVGERAALYVDGDATSDDPELLAAYRLIGDDERAALHDARATRLEAEGRFSPRLGAIPFHRERGADPENLAAGVLRAALNYCITMGFYDATIDFGQRGRDVVDWQVRDKYWWAFTTKITISLAALGRPDEAKALYDEARVTSVDPAIHMGAAYATAMLYTRHFDTDRQSHTLAKAWINQSIAFASLLPDPEATAMQTVFHQNGLALIEVHLKNLPEALRLVTEGLARLDRELGPDKQLLHRSVLLYNRAQVLAGLGMLDEALAEYTAVIVADPHYAEYYLDRGNILRRLGRDDEALADYETAIRMSPPFPEVHYNRADMMLAAGEIEAGLAGLGYVIELDPAFLDAYVNRAGIFAELGDHDAAARDVATGLALDPDNPHLHCVRGQLHAEKGEYAEATAAFDAALARDPALQAAWAGRAAVRFDQGDPAAAVADLTRAIEIGDDAALRYNRATAYQATDRRASAVADLRRALELAPDDPDTAALLAELSAS</sequence>
<dbReference type="PANTHER" id="PTHR44858:SF1">
    <property type="entry name" value="UDP-N-ACETYLGLUCOSAMINE--PEPTIDE N-ACETYLGLUCOSAMINYLTRANSFERASE SPINDLY-RELATED"/>
    <property type="match status" value="1"/>
</dbReference>
<gene>
    <name evidence="4" type="ORF">F4553_001752</name>
</gene>
<dbReference type="PROSITE" id="PS50293">
    <property type="entry name" value="TPR_REGION"/>
    <property type="match status" value="1"/>
</dbReference>
<feature type="repeat" description="TPR" evidence="3">
    <location>
        <begin position="545"/>
        <end position="578"/>
    </location>
</feature>
<dbReference type="InterPro" id="IPR011990">
    <property type="entry name" value="TPR-like_helical_dom_sf"/>
</dbReference>
<organism evidence="4 5">
    <name type="scientific">Allocatelliglobosispora scoriae</name>
    <dbReference type="NCBI Taxonomy" id="643052"/>
    <lineage>
        <taxon>Bacteria</taxon>
        <taxon>Bacillati</taxon>
        <taxon>Actinomycetota</taxon>
        <taxon>Actinomycetes</taxon>
        <taxon>Micromonosporales</taxon>
        <taxon>Micromonosporaceae</taxon>
        <taxon>Allocatelliglobosispora</taxon>
    </lineage>
</organism>
<evidence type="ECO:0000313" key="4">
    <source>
        <dbReference type="EMBL" id="MBB5868373.1"/>
    </source>
</evidence>
<feature type="repeat" description="TPR" evidence="3">
    <location>
        <begin position="579"/>
        <end position="612"/>
    </location>
</feature>
<reference evidence="4 5" key="1">
    <citation type="submission" date="2020-08" db="EMBL/GenBank/DDBJ databases">
        <title>Sequencing the genomes of 1000 actinobacteria strains.</title>
        <authorList>
            <person name="Klenk H.-P."/>
        </authorList>
    </citation>
    <scope>NUCLEOTIDE SEQUENCE [LARGE SCALE GENOMIC DNA]</scope>
    <source>
        <strain evidence="4 5">DSM 45362</strain>
    </source>
</reference>
<keyword evidence="2 3" id="KW-0802">TPR repeat</keyword>
<dbReference type="Gene3D" id="1.25.40.10">
    <property type="entry name" value="Tetratricopeptide repeat domain"/>
    <property type="match status" value="4"/>
</dbReference>
<keyword evidence="5" id="KW-1185">Reference proteome</keyword>
<dbReference type="AlphaFoldDB" id="A0A841BN32"/>
<proteinExistence type="predicted"/>
<evidence type="ECO:0000256" key="1">
    <source>
        <dbReference type="ARBA" id="ARBA00022737"/>
    </source>
</evidence>
<accession>A0A841BN32</accession>
<feature type="repeat" description="TPR" evidence="3">
    <location>
        <begin position="477"/>
        <end position="510"/>
    </location>
</feature>
<evidence type="ECO:0000256" key="3">
    <source>
        <dbReference type="PROSITE-ProRule" id="PRU00339"/>
    </source>
</evidence>
<dbReference type="SMART" id="SM00028">
    <property type="entry name" value="TPR"/>
    <property type="match status" value="7"/>
</dbReference>
<keyword evidence="1" id="KW-0677">Repeat</keyword>
<dbReference type="EMBL" id="JACHMN010000002">
    <property type="protein sequence ID" value="MBB5868373.1"/>
    <property type="molecule type" value="Genomic_DNA"/>
</dbReference>
<dbReference type="Pfam" id="PF13432">
    <property type="entry name" value="TPR_16"/>
    <property type="match status" value="3"/>
</dbReference>
<name>A0A841BN32_9ACTN</name>
<dbReference type="RefSeq" id="WP_184834257.1">
    <property type="nucleotide sequence ID" value="NZ_JACHMN010000002.1"/>
</dbReference>
<protein>
    <submittedName>
        <fullName evidence="4">Tetratricopeptide (TPR) repeat protein</fullName>
    </submittedName>
</protein>
<comment type="caution">
    <text evidence="4">The sequence shown here is derived from an EMBL/GenBank/DDBJ whole genome shotgun (WGS) entry which is preliminary data.</text>
</comment>
<feature type="repeat" description="TPR" evidence="3">
    <location>
        <begin position="646"/>
        <end position="679"/>
    </location>
</feature>
<dbReference type="SUPFAM" id="SSF48452">
    <property type="entry name" value="TPR-like"/>
    <property type="match status" value="1"/>
</dbReference>
<dbReference type="Proteomes" id="UP000587527">
    <property type="component" value="Unassembled WGS sequence"/>
</dbReference>
<dbReference type="InterPro" id="IPR050498">
    <property type="entry name" value="Ycf3"/>
</dbReference>
<dbReference type="PROSITE" id="PS50005">
    <property type="entry name" value="TPR"/>
    <property type="match status" value="4"/>
</dbReference>